<accession>A0A1H3FUA9</accession>
<dbReference type="EMBL" id="FNPB01000004">
    <property type="protein sequence ID" value="SDX94541.1"/>
    <property type="molecule type" value="Genomic_DNA"/>
</dbReference>
<dbReference type="GO" id="GO:0015833">
    <property type="term" value="P:peptide transport"/>
    <property type="evidence" value="ECO:0007669"/>
    <property type="project" value="TreeGrafter"/>
</dbReference>
<dbReference type="SUPFAM" id="SSF53850">
    <property type="entry name" value="Periplasmic binding protein-like II"/>
    <property type="match status" value="2"/>
</dbReference>
<name>A0A1H3FUA9_9EURY</name>
<dbReference type="RefSeq" id="WP_175454597.1">
    <property type="nucleotide sequence ID" value="NZ_FNPB01000004.1"/>
</dbReference>
<evidence type="ECO:0000256" key="3">
    <source>
        <dbReference type="ARBA" id="ARBA00022729"/>
    </source>
</evidence>
<dbReference type="CDD" id="cd00995">
    <property type="entry name" value="PBP2_NikA_DppA_OppA_like"/>
    <property type="match status" value="1"/>
</dbReference>
<evidence type="ECO:0000256" key="1">
    <source>
        <dbReference type="ARBA" id="ARBA00005695"/>
    </source>
</evidence>
<organism evidence="6 7">
    <name type="scientific">Halobellus clavatus</name>
    <dbReference type="NCBI Taxonomy" id="660517"/>
    <lineage>
        <taxon>Archaea</taxon>
        <taxon>Methanobacteriati</taxon>
        <taxon>Methanobacteriota</taxon>
        <taxon>Stenosarchaea group</taxon>
        <taxon>Halobacteria</taxon>
        <taxon>Halobacteriales</taxon>
        <taxon>Haloferacaceae</taxon>
        <taxon>Halobellus</taxon>
    </lineage>
</organism>
<keyword evidence="2" id="KW-0813">Transport</keyword>
<evidence type="ECO:0000256" key="4">
    <source>
        <dbReference type="SAM" id="MobiDB-lite"/>
    </source>
</evidence>
<dbReference type="OrthoDB" id="233597at2157"/>
<reference evidence="7" key="1">
    <citation type="submission" date="2016-10" db="EMBL/GenBank/DDBJ databases">
        <authorList>
            <person name="Varghese N."/>
            <person name="Submissions S."/>
        </authorList>
    </citation>
    <scope>NUCLEOTIDE SEQUENCE [LARGE SCALE GENOMIC DNA]</scope>
    <source>
        <strain evidence="7">CGMCC 1.10118</strain>
    </source>
</reference>
<sequence>MSAESPDDDGIDRRTYLAALSATAAAGLAGCGGGGGGSSDDDGGDSGGDGTTSGSEQDLGERVPTVSIGALGGVAGASNIEQANLHIRDQLESVLGVPSEVTVKELTTYWNEVYNDARTFSFSVDLSPPFPSFLDPDNLIGPFHISFAGTNGKPNTSNYANCEYSRKVDAQRAASNPDERETLVNEATAIASEEVTPITLVTNTVAGVYRTDQVDASGIGTAGVAARNPEFLWESEPINGADKLLVNMTPGNIPSVVYQNTRPATPWVGTVYMPLIYRDKDYELAPGAAESWDVEDSFQTFTFNLREGMTFHNGDPITSEDVKWTLNWLNDNSDSLSSINSFPYESIETPDDTTVVVNMESPQPPYINAFIPNWSGILPKDVWVEAGAEENPKDPDLDEIIGSGPYQVDSYQPRQLLALSQYDDHWIETNGGVTFRGYSDRQTARRAFEEGSLNVLINSTTDTNEQIKQSLGDTAEVVTGEAFTSWEVRTQHSFAPSMFTEFRHAVSQAINRQRMLSILNSGNGSTELYSSFIGKTHPWRPPEDMLTQIADSPQANPETAKQILRDEGWGWDDDGRLRYPADKDLTPRWPEDSSPCENPDDFPCLPELCE</sequence>
<feature type="region of interest" description="Disordered" evidence="4">
    <location>
        <begin position="30"/>
        <end position="62"/>
    </location>
</feature>
<evidence type="ECO:0000313" key="7">
    <source>
        <dbReference type="Proteomes" id="UP000199170"/>
    </source>
</evidence>
<keyword evidence="7" id="KW-1185">Reference proteome</keyword>
<dbReference type="InterPro" id="IPR000914">
    <property type="entry name" value="SBP_5_dom"/>
</dbReference>
<dbReference type="Proteomes" id="UP000199170">
    <property type="component" value="Unassembled WGS sequence"/>
</dbReference>
<dbReference type="PANTHER" id="PTHR30290">
    <property type="entry name" value="PERIPLASMIC BINDING COMPONENT OF ABC TRANSPORTER"/>
    <property type="match status" value="1"/>
</dbReference>
<dbReference type="STRING" id="660517.SAMN04487946_104180"/>
<comment type="similarity">
    <text evidence="1">Belongs to the bacterial solute-binding protein 5 family.</text>
</comment>
<evidence type="ECO:0000313" key="6">
    <source>
        <dbReference type="EMBL" id="SDX94541.1"/>
    </source>
</evidence>
<feature type="domain" description="Solute-binding protein family 5" evidence="5">
    <location>
        <begin position="283"/>
        <end position="582"/>
    </location>
</feature>
<dbReference type="Gene3D" id="3.40.190.10">
    <property type="entry name" value="Periplasmic binding protein-like II"/>
    <property type="match status" value="1"/>
</dbReference>
<dbReference type="Pfam" id="PF00496">
    <property type="entry name" value="SBP_bac_5"/>
    <property type="match status" value="1"/>
</dbReference>
<evidence type="ECO:0000256" key="2">
    <source>
        <dbReference type="ARBA" id="ARBA00022448"/>
    </source>
</evidence>
<dbReference type="Gene3D" id="3.10.105.10">
    <property type="entry name" value="Dipeptide-binding Protein, Domain 3"/>
    <property type="match status" value="2"/>
</dbReference>
<feature type="compositionally biased region" description="Basic and acidic residues" evidence="4">
    <location>
        <begin position="568"/>
        <end position="591"/>
    </location>
</feature>
<dbReference type="InterPro" id="IPR039424">
    <property type="entry name" value="SBP_5"/>
</dbReference>
<protein>
    <submittedName>
        <fullName evidence="6">Peptide/nickel transport system substrate-binding protein</fullName>
    </submittedName>
</protein>
<proteinExistence type="inferred from homology"/>
<gene>
    <name evidence="6" type="ORF">SAMN04487946_104180</name>
</gene>
<evidence type="ECO:0000259" key="5">
    <source>
        <dbReference type="Pfam" id="PF00496"/>
    </source>
</evidence>
<keyword evidence="3" id="KW-0732">Signal</keyword>
<dbReference type="GO" id="GO:1904680">
    <property type="term" value="F:peptide transmembrane transporter activity"/>
    <property type="evidence" value="ECO:0007669"/>
    <property type="project" value="TreeGrafter"/>
</dbReference>
<dbReference type="AlphaFoldDB" id="A0A1H3FUA9"/>
<feature type="region of interest" description="Disordered" evidence="4">
    <location>
        <begin position="568"/>
        <end position="602"/>
    </location>
</feature>
<dbReference type="PANTHER" id="PTHR30290:SF9">
    <property type="entry name" value="OLIGOPEPTIDE-BINDING PROTEIN APPA"/>
    <property type="match status" value="1"/>
</dbReference>